<dbReference type="AlphaFoldDB" id="A0AAV5DY35"/>
<keyword evidence="2 3" id="KW-0539">Nucleus</keyword>
<dbReference type="SUPFAM" id="SSF46689">
    <property type="entry name" value="Homeodomain-like"/>
    <property type="match status" value="1"/>
</dbReference>
<feature type="DNA-binding region" description="Homeobox" evidence="2">
    <location>
        <begin position="46"/>
        <end position="105"/>
    </location>
</feature>
<dbReference type="InterPro" id="IPR009057">
    <property type="entry name" value="Homeodomain-like_sf"/>
</dbReference>
<proteinExistence type="predicted"/>
<dbReference type="PANTHER" id="PTHR36968">
    <property type="entry name" value="HOMEOBOX-DDT DOMAIN PROTEIN RLT2"/>
    <property type="match status" value="1"/>
</dbReference>
<dbReference type="GO" id="GO:0006357">
    <property type="term" value="P:regulation of transcription by RNA polymerase II"/>
    <property type="evidence" value="ECO:0007669"/>
    <property type="project" value="InterPro"/>
</dbReference>
<evidence type="ECO:0000256" key="2">
    <source>
        <dbReference type="PROSITE-ProRule" id="PRU00108"/>
    </source>
</evidence>
<dbReference type="PANTHER" id="PTHR36968:SF5">
    <property type="entry name" value="HOMEOBOX-DDT DOMAIN PROTEIN RLT2"/>
    <property type="match status" value="1"/>
</dbReference>
<dbReference type="InterPro" id="IPR001356">
    <property type="entry name" value="HD"/>
</dbReference>
<sequence length="246" mass="26354">MESSGDGGDESAAAPVVEQGSPGPASAPPVVGGGSGAGASGSGGKPPVKRVMKTPYQLEVLERTYSEDPYPNEAKRAELSVQLGLTDRQLQMWFCHRRLKDRKPQQTKRQLRDEEVSMPVIAPPPVLPQPPMPPSEIMVGTVGTYGDHLLPCSRRGPGRSSAVPRISVAEIGRRYYEAPQIMLPPMAPVRLTQAEQRVIDSVEALIGEPLREDGPVLGIEFDPLPPGAFGAPIGKNLLLRMPPCCI</sequence>
<name>A0AAV5DY35_ELECO</name>
<evidence type="ECO:0000256" key="1">
    <source>
        <dbReference type="ARBA" id="ARBA00004123"/>
    </source>
</evidence>
<evidence type="ECO:0000259" key="5">
    <source>
        <dbReference type="PROSITE" id="PS50071"/>
    </source>
</evidence>
<protein>
    <recommendedName>
        <fullName evidence="5">Homeobox domain-containing protein</fullName>
    </recommendedName>
</protein>
<evidence type="ECO:0000256" key="4">
    <source>
        <dbReference type="SAM" id="MobiDB-lite"/>
    </source>
</evidence>
<dbReference type="EMBL" id="BQKI01000071">
    <property type="protein sequence ID" value="GJN15218.1"/>
    <property type="molecule type" value="Genomic_DNA"/>
</dbReference>
<evidence type="ECO:0000256" key="3">
    <source>
        <dbReference type="RuleBase" id="RU000682"/>
    </source>
</evidence>
<organism evidence="6 7">
    <name type="scientific">Eleusine coracana subsp. coracana</name>
    <dbReference type="NCBI Taxonomy" id="191504"/>
    <lineage>
        <taxon>Eukaryota</taxon>
        <taxon>Viridiplantae</taxon>
        <taxon>Streptophyta</taxon>
        <taxon>Embryophyta</taxon>
        <taxon>Tracheophyta</taxon>
        <taxon>Spermatophyta</taxon>
        <taxon>Magnoliopsida</taxon>
        <taxon>Liliopsida</taxon>
        <taxon>Poales</taxon>
        <taxon>Poaceae</taxon>
        <taxon>PACMAD clade</taxon>
        <taxon>Chloridoideae</taxon>
        <taxon>Cynodonteae</taxon>
        <taxon>Eleusininae</taxon>
        <taxon>Eleusine</taxon>
    </lineage>
</organism>
<feature type="compositionally biased region" description="Low complexity" evidence="4">
    <location>
        <begin position="20"/>
        <end position="30"/>
    </location>
</feature>
<keyword evidence="2 3" id="KW-0238">DNA-binding</keyword>
<dbReference type="InterPro" id="IPR044977">
    <property type="entry name" value="RLT1-3"/>
</dbReference>
<reference evidence="6" key="2">
    <citation type="submission" date="2021-12" db="EMBL/GenBank/DDBJ databases">
        <title>Resequencing data analysis of finger millet.</title>
        <authorList>
            <person name="Hatakeyama M."/>
            <person name="Aluri S."/>
            <person name="Balachadran M.T."/>
            <person name="Sivarajan S.R."/>
            <person name="Poveda L."/>
            <person name="Shimizu-Inatsugi R."/>
            <person name="Schlapbach R."/>
            <person name="Sreeman S.M."/>
            <person name="Shimizu K.K."/>
        </authorList>
    </citation>
    <scope>NUCLEOTIDE SEQUENCE</scope>
</reference>
<feature type="domain" description="Homeobox" evidence="5">
    <location>
        <begin position="44"/>
        <end position="104"/>
    </location>
</feature>
<dbReference type="GO" id="GO:0005634">
    <property type="term" value="C:nucleus"/>
    <property type="evidence" value="ECO:0007669"/>
    <property type="project" value="UniProtKB-SubCell"/>
</dbReference>
<dbReference type="CDD" id="cd00086">
    <property type="entry name" value="homeodomain"/>
    <property type="match status" value="1"/>
</dbReference>
<feature type="region of interest" description="Disordered" evidence="4">
    <location>
        <begin position="1"/>
        <end position="51"/>
    </location>
</feature>
<dbReference type="PROSITE" id="PS50071">
    <property type="entry name" value="HOMEOBOX_2"/>
    <property type="match status" value="1"/>
</dbReference>
<comment type="caution">
    <text evidence="6">The sequence shown here is derived from an EMBL/GenBank/DDBJ whole genome shotgun (WGS) entry which is preliminary data.</text>
</comment>
<dbReference type="GO" id="GO:0003677">
    <property type="term" value="F:DNA binding"/>
    <property type="evidence" value="ECO:0007669"/>
    <property type="project" value="UniProtKB-UniRule"/>
</dbReference>
<evidence type="ECO:0000313" key="6">
    <source>
        <dbReference type="EMBL" id="GJN15218.1"/>
    </source>
</evidence>
<dbReference type="Proteomes" id="UP001054889">
    <property type="component" value="Unassembled WGS sequence"/>
</dbReference>
<gene>
    <name evidence="6" type="primary">gb02112</name>
    <name evidence="6" type="ORF">PR202_gb02112</name>
</gene>
<dbReference type="SMART" id="SM00389">
    <property type="entry name" value="HOX"/>
    <property type="match status" value="1"/>
</dbReference>
<feature type="compositionally biased region" description="Gly residues" evidence="4">
    <location>
        <begin position="31"/>
        <end position="44"/>
    </location>
</feature>
<reference evidence="6" key="1">
    <citation type="journal article" date="2018" name="DNA Res.">
        <title>Multiple hybrid de novo genome assembly of finger millet, an orphan allotetraploid crop.</title>
        <authorList>
            <person name="Hatakeyama M."/>
            <person name="Aluri S."/>
            <person name="Balachadran M.T."/>
            <person name="Sivarajan S.R."/>
            <person name="Patrignani A."/>
            <person name="Gruter S."/>
            <person name="Poveda L."/>
            <person name="Shimizu-Inatsugi R."/>
            <person name="Baeten J."/>
            <person name="Francoijs K.J."/>
            <person name="Nataraja K.N."/>
            <person name="Reddy Y.A.N."/>
            <person name="Phadnis S."/>
            <person name="Ravikumar R.L."/>
            <person name="Schlapbach R."/>
            <person name="Sreeman S.M."/>
            <person name="Shimizu K.K."/>
        </authorList>
    </citation>
    <scope>NUCLEOTIDE SEQUENCE</scope>
</reference>
<keyword evidence="2 3" id="KW-0371">Homeobox</keyword>
<dbReference type="Gene3D" id="1.10.10.60">
    <property type="entry name" value="Homeodomain-like"/>
    <property type="match status" value="1"/>
</dbReference>
<keyword evidence="7" id="KW-1185">Reference proteome</keyword>
<comment type="subcellular location">
    <subcellularLocation>
        <location evidence="1 2 3">Nucleus</location>
    </subcellularLocation>
</comment>
<accession>A0AAV5DY35</accession>
<dbReference type="Pfam" id="PF00046">
    <property type="entry name" value="Homeodomain"/>
    <property type="match status" value="1"/>
</dbReference>
<evidence type="ECO:0000313" key="7">
    <source>
        <dbReference type="Proteomes" id="UP001054889"/>
    </source>
</evidence>